<dbReference type="EMBL" id="NKHZ01000029">
    <property type="protein sequence ID" value="PNS19778.1"/>
    <property type="molecule type" value="Genomic_DNA"/>
</dbReference>
<dbReference type="PANTHER" id="PTHR39614">
    <property type="entry name" value="INTEGRAL MEMBRANE PROTEIN"/>
    <property type="match status" value="1"/>
</dbReference>
<dbReference type="Pfam" id="PF20684">
    <property type="entry name" value="Fung_rhodopsin"/>
    <property type="match status" value="1"/>
</dbReference>
<evidence type="ECO:0000256" key="2">
    <source>
        <dbReference type="SAM" id="Phobius"/>
    </source>
</evidence>
<proteinExistence type="predicted"/>
<dbReference type="PANTHER" id="PTHR39614:SF2">
    <property type="entry name" value="INTEGRAL MEMBRANE PROTEIN"/>
    <property type="match status" value="1"/>
</dbReference>
<dbReference type="OrthoDB" id="3918601at2759"/>
<dbReference type="InParanoid" id="A0A2K1QXJ5"/>
<dbReference type="InterPro" id="IPR049326">
    <property type="entry name" value="Rhodopsin_dom_fungi"/>
</dbReference>
<feature type="transmembrane region" description="Helical" evidence="2">
    <location>
        <begin position="145"/>
        <end position="167"/>
    </location>
</feature>
<feature type="compositionally biased region" description="Basic and acidic residues" evidence="1">
    <location>
        <begin position="372"/>
        <end position="381"/>
    </location>
</feature>
<accession>A0A2K1QXJ5</accession>
<protein>
    <submittedName>
        <fullName evidence="4">1-phosphatidylinositol 4,5-bisphosphate phosphodiesterase 1</fullName>
    </submittedName>
</protein>
<feature type="compositionally biased region" description="Polar residues" evidence="1">
    <location>
        <begin position="342"/>
        <end position="358"/>
    </location>
</feature>
<name>A0A2K1QXJ5_9PEZI</name>
<feature type="transmembrane region" description="Helical" evidence="2">
    <location>
        <begin position="222"/>
        <end position="243"/>
    </location>
</feature>
<comment type="caution">
    <text evidence="4">The sequence shown here is derived from an EMBL/GenBank/DDBJ whole genome shotgun (WGS) entry which is preliminary data.</text>
</comment>
<dbReference type="AlphaFoldDB" id="A0A2K1QXJ5"/>
<organism evidence="4 5">
    <name type="scientific">Sphaceloma murrayae</name>
    <dbReference type="NCBI Taxonomy" id="2082308"/>
    <lineage>
        <taxon>Eukaryota</taxon>
        <taxon>Fungi</taxon>
        <taxon>Dikarya</taxon>
        <taxon>Ascomycota</taxon>
        <taxon>Pezizomycotina</taxon>
        <taxon>Dothideomycetes</taxon>
        <taxon>Dothideomycetidae</taxon>
        <taxon>Myriangiales</taxon>
        <taxon>Elsinoaceae</taxon>
        <taxon>Sphaceloma</taxon>
    </lineage>
</organism>
<dbReference type="STRING" id="2082308.A0A2K1QXJ5"/>
<evidence type="ECO:0000259" key="3">
    <source>
        <dbReference type="Pfam" id="PF20684"/>
    </source>
</evidence>
<feature type="transmembrane region" description="Helical" evidence="2">
    <location>
        <begin position="94"/>
        <end position="119"/>
    </location>
</feature>
<reference evidence="4 5" key="1">
    <citation type="submission" date="2017-06" db="EMBL/GenBank/DDBJ databases">
        <title>Draft genome sequence of a variant of Elsinoe murrayae.</title>
        <authorList>
            <person name="Cheng Q."/>
        </authorList>
    </citation>
    <scope>NUCLEOTIDE SEQUENCE [LARGE SCALE GENOMIC DNA]</scope>
    <source>
        <strain evidence="4 5">CQ-2017a</strain>
    </source>
</reference>
<feature type="transmembrane region" description="Helical" evidence="2">
    <location>
        <begin position="23"/>
        <end position="42"/>
    </location>
</feature>
<feature type="transmembrane region" description="Helical" evidence="2">
    <location>
        <begin position="54"/>
        <end position="74"/>
    </location>
</feature>
<feature type="compositionally biased region" description="Gly residues" evidence="1">
    <location>
        <begin position="429"/>
        <end position="449"/>
    </location>
</feature>
<feature type="transmembrane region" description="Helical" evidence="2">
    <location>
        <begin position="187"/>
        <end position="210"/>
    </location>
</feature>
<evidence type="ECO:0000256" key="1">
    <source>
        <dbReference type="SAM" id="MobiDB-lite"/>
    </source>
</evidence>
<evidence type="ECO:0000313" key="5">
    <source>
        <dbReference type="Proteomes" id="UP000243797"/>
    </source>
</evidence>
<feature type="region of interest" description="Disordered" evidence="1">
    <location>
        <begin position="305"/>
        <end position="328"/>
    </location>
</feature>
<feature type="compositionally biased region" description="Gly residues" evidence="1">
    <location>
        <begin position="318"/>
        <end position="328"/>
    </location>
</feature>
<gene>
    <name evidence="4" type="ORF">CAC42_7745</name>
</gene>
<keyword evidence="5" id="KW-1185">Reference proteome</keyword>
<feature type="region of interest" description="Disordered" evidence="1">
    <location>
        <begin position="340"/>
        <end position="417"/>
    </location>
</feature>
<evidence type="ECO:0000313" key="4">
    <source>
        <dbReference type="EMBL" id="PNS19778.1"/>
    </source>
</evidence>
<keyword evidence="2" id="KW-1133">Transmembrane helix</keyword>
<dbReference type="Proteomes" id="UP000243797">
    <property type="component" value="Unassembled WGS sequence"/>
</dbReference>
<feature type="compositionally biased region" description="Low complexity" evidence="1">
    <location>
        <begin position="359"/>
        <end position="371"/>
    </location>
</feature>
<feature type="region of interest" description="Disordered" evidence="1">
    <location>
        <begin position="429"/>
        <end position="471"/>
    </location>
</feature>
<keyword evidence="2" id="KW-0812">Transmembrane</keyword>
<sequence length="492" mass="51717">MAEQSQPDRPLTQYSDVNHQPPLWVASIFCPIAAILFLGIRFYARSKNFKPETLWNIGVFVVASAHWACIYAALARGAGKDVSVISETAYFDAGRLIFASRILLLVLEGLSRAFFLHFLRQIFHVRSSRGRSVWDWSNQQGYFKIYTAALLVHIVFVIGAPIIVAAGCNAEQALAGREPGYCANDSARWITVTALTGVSELLPLLLAILSVRTLETTLRRKIDICIVLGSCRLIPLVISTLYLSSYLSFIRSGRSSIDATPFLIYQQILVATSALSLCVPVLRNFGSNFNNGGLGGILDGTGAVTAPSKSSPEVTGPTGAGAGAGTGTGLSLMRLRSIVMGGSSNRGSPPTSHGTSRTGPSGRSFGSGLRSFADDPDKSADIGKLGQPGESEVWVSSEARKGPGSRFRSAGHGGGERVEDEVELVGRGAGIGVGGVPGVGGGGGGGGGVASRPESEGTDSEGLGLGSGGTQQIITEDGKVIVRRKEYEVRRT</sequence>
<keyword evidence="2" id="KW-0472">Membrane</keyword>
<feature type="domain" description="Rhodopsin" evidence="3">
    <location>
        <begin position="49"/>
        <end position="284"/>
    </location>
</feature>